<protein>
    <submittedName>
        <fullName evidence="1">DUF1800 family protein</fullName>
    </submittedName>
</protein>
<comment type="caution">
    <text evidence="1">The sequence shown here is derived from an EMBL/GenBank/DDBJ whole genome shotgun (WGS) entry which is preliminary data.</text>
</comment>
<proteinExistence type="predicted"/>
<gene>
    <name evidence="1" type="ORF">ACFFK0_28240</name>
</gene>
<accession>A0ABV6DUF9</accession>
<dbReference type="Proteomes" id="UP001589776">
    <property type="component" value="Unassembled WGS sequence"/>
</dbReference>
<organism evidence="1 2">
    <name type="scientific">Paenibacillus chartarius</name>
    <dbReference type="NCBI Taxonomy" id="747481"/>
    <lineage>
        <taxon>Bacteria</taxon>
        <taxon>Bacillati</taxon>
        <taxon>Bacillota</taxon>
        <taxon>Bacilli</taxon>
        <taxon>Bacillales</taxon>
        <taxon>Paenibacillaceae</taxon>
        <taxon>Paenibacillus</taxon>
    </lineage>
</organism>
<evidence type="ECO:0000313" key="1">
    <source>
        <dbReference type="EMBL" id="MFC0216292.1"/>
    </source>
</evidence>
<evidence type="ECO:0000313" key="2">
    <source>
        <dbReference type="Proteomes" id="UP001589776"/>
    </source>
</evidence>
<keyword evidence="2" id="KW-1185">Reference proteome</keyword>
<sequence>MSSQWTRREAAHLLRRAGFFASSEEVENAVALGRSATVDKLLAGVPLSNDTARSPLPPIEQVQVEGKSLKADAISDQQLYWIYRMMHTPSPLTEKMALFWHGHFATSNSKVDGLALMVRQIELFRTYALGDFKELVRQVGRDPAMMLWLDITSNQKGRPNENYAREVLELFTLGIGPYTEQDIREGARTFTGWKLDKQAGKVSFDPKLYDDGTKQVLGEVGRWDAEDTVDIIFRQSALAMFMARKLLRFFAIDEPPEDWVERVADRFVSSGYRIGEVLRGIFLADDFYEPRVMSGRVRSPVEYTLSLLLSLELPLQRGITVALREMGQELFLPPDVSGWAGGERWLAASSLLARSRYAARMVYMLDEGKLLSPRFLPEQAATPEAWVRLWTERAGVGELGAHTLKVLTGYAKKCLAREIPSEAFGLKGLLYLILVSPEAQLA</sequence>
<name>A0ABV6DUF9_9BACL</name>
<dbReference type="InterPro" id="IPR014917">
    <property type="entry name" value="DUF1800"/>
</dbReference>
<dbReference type="RefSeq" id="WP_377474325.1">
    <property type="nucleotide sequence ID" value="NZ_JBHLWN010000116.1"/>
</dbReference>
<dbReference type="EMBL" id="JBHLWN010000116">
    <property type="protein sequence ID" value="MFC0216292.1"/>
    <property type="molecule type" value="Genomic_DNA"/>
</dbReference>
<reference evidence="1 2" key="1">
    <citation type="submission" date="2024-09" db="EMBL/GenBank/DDBJ databases">
        <authorList>
            <person name="Sun Q."/>
            <person name="Mori K."/>
        </authorList>
    </citation>
    <scope>NUCLEOTIDE SEQUENCE [LARGE SCALE GENOMIC DNA]</scope>
    <source>
        <strain evidence="1 2">CCM 7759</strain>
    </source>
</reference>
<dbReference type="Pfam" id="PF08811">
    <property type="entry name" value="DUF1800"/>
    <property type="match status" value="1"/>
</dbReference>